<dbReference type="PANTHER" id="PTHR19878">
    <property type="entry name" value="AUTOPHAGY PROTEIN 16-LIKE"/>
    <property type="match status" value="1"/>
</dbReference>
<dbReference type="InterPro" id="IPR036322">
    <property type="entry name" value="WD40_repeat_dom_sf"/>
</dbReference>
<protein>
    <recommendedName>
        <fullName evidence="6">Autophagy-related protein 16 domain-containing protein</fullName>
    </recommendedName>
</protein>
<evidence type="ECO:0000313" key="8">
    <source>
        <dbReference type="Proteomes" id="UP000007305"/>
    </source>
</evidence>
<feature type="region of interest" description="Disordered" evidence="5">
    <location>
        <begin position="114"/>
        <end position="142"/>
    </location>
</feature>
<name>A0A804M3T0_MAIZE</name>
<reference evidence="8" key="1">
    <citation type="submission" date="2015-12" db="EMBL/GenBank/DDBJ databases">
        <title>Update maize B73 reference genome by single molecule sequencing technologies.</title>
        <authorList>
            <consortium name="Maize Genome Sequencing Project"/>
            <person name="Ware D."/>
        </authorList>
    </citation>
    <scope>NUCLEOTIDE SEQUENCE [LARGE SCALE GENOMIC DNA]</scope>
    <source>
        <strain evidence="8">cv. B73</strain>
    </source>
</reference>
<evidence type="ECO:0000256" key="4">
    <source>
        <dbReference type="SAM" id="Coils"/>
    </source>
</evidence>
<dbReference type="Pfam" id="PF00400">
    <property type="entry name" value="WD40"/>
    <property type="match status" value="6"/>
</dbReference>
<feature type="repeat" description="WD" evidence="3">
    <location>
        <begin position="694"/>
        <end position="715"/>
    </location>
</feature>
<dbReference type="PROSITE" id="PS50294">
    <property type="entry name" value="WD_REPEATS_REGION"/>
    <property type="match status" value="2"/>
</dbReference>
<dbReference type="Gene3D" id="2.130.10.10">
    <property type="entry name" value="YVTN repeat-like/Quinoprotein amine dehydrogenase"/>
    <property type="match status" value="2"/>
</dbReference>
<dbReference type="PANTHER" id="PTHR19878:SF8">
    <property type="entry name" value="AUTOPHAGY-RELATED 16, ISOFORM F"/>
    <property type="match status" value="1"/>
</dbReference>
<dbReference type="InterPro" id="IPR013923">
    <property type="entry name" value="Autophagy-rel_prot_16_dom"/>
</dbReference>
<dbReference type="Gramene" id="Zm00001eb057050_T001">
    <property type="protein sequence ID" value="Zm00001eb057050_P001"/>
    <property type="gene ID" value="Zm00001eb057050"/>
</dbReference>
<evidence type="ECO:0000259" key="6">
    <source>
        <dbReference type="Pfam" id="PF08614"/>
    </source>
</evidence>
<reference evidence="7" key="3">
    <citation type="submission" date="2021-05" db="UniProtKB">
        <authorList>
            <consortium name="EnsemblPlants"/>
        </authorList>
    </citation>
    <scope>IDENTIFICATION</scope>
    <source>
        <strain evidence="7">cv. B73</strain>
    </source>
</reference>
<evidence type="ECO:0000256" key="3">
    <source>
        <dbReference type="PROSITE-ProRule" id="PRU00221"/>
    </source>
</evidence>
<feature type="region of interest" description="Disordered" evidence="5">
    <location>
        <begin position="1"/>
        <end position="47"/>
    </location>
</feature>
<evidence type="ECO:0000256" key="2">
    <source>
        <dbReference type="ARBA" id="ARBA00022737"/>
    </source>
</evidence>
<dbReference type="PROSITE" id="PS50082">
    <property type="entry name" value="WD_REPEATS_2"/>
    <property type="match status" value="4"/>
</dbReference>
<evidence type="ECO:0007829" key="9">
    <source>
        <dbReference type="PeptideAtlas" id="A0A804M3T0"/>
    </source>
</evidence>
<dbReference type="SUPFAM" id="SSF50978">
    <property type="entry name" value="WD40 repeat-like"/>
    <property type="match status" value="1"/>
</dbReference>
<dbReference type="CDD" id="cd22887">
    <property type="entry name" value="Atg16_CCD"/>
    <property type="match status" value="1"/>
</dbReference>
<dbReference type="InParanoid" id="A0A804M3T0"/>
<dbReference type="SMART" id="SM00320">
    <property type="entry name" value="WD40"/>
    <property type="match status" value="7"/>
</dbReference>
<feature type="repeat" description="WD" evidence="3">
    <location>
        <begin position="611"/>
        <end position="637"/>
    </location>
</feature>
<reference evidence="7" key="2">
    <citation type="submission" date="2019-07" db="EMBL/GenBank/DDBJ databases">
        <authorList>
            <person name="Seetharam A."/>
            <person name="Woodhouse M."/>
            <person name="Cannon E."/>
        </authorList>
    </citation>
    <scope>NUCLEOTIDE SEQUENCE [LARGE SCALE GENOMIC DNA]</scope>
    <source>
        <strain evidence="7">cv. B73</strain>
    </source>
</reference>
<feature type="repeat" description="WD" evidence="3">
    <location>
        <begin position="471"/>
        <end position="512"/>
    </location>
</feature>
<dbReference type="InterPro" id="IPR001680">
    <property type="entry name" value="WD40_rpt"/>
</dbReference>
<evidence type="ECO:0000256" key="1">
    <source>
        <dbReference type="ARBA" id="ARBA00022574"/>
    </source>
</evidence>
<gene>
    <name evidence="7" type="primary">LOC100282904</name>
</gene>
<dbReference type="InterPro" id="IPR019775">
    <property type="entry name" value="WD40_repeat_CS"/>
</dbReference>
<dbReference type="PROSITE" id="PS00678">
    <property type="entry name" value="WD_REPEATS_1"/>
    <property type="match status" value="1"/>
</dbReference>
<keyword evidence="8" id="KW-1185">Reference proteome</keyword>
<feature type="compositionally biased region" description="Polar residues" evidence="5">
    <location>
        <begin position="1"/>
        <end position="17"/>
    </location>
</feature>
<dbReference type="InterPro" id="IPR015943">
    <property type="entry name" value="WD40/YVTN_repeat-like_dom_sf"/>
</dbReference>
<dbReference type="InterPro" id="IPR045160">
    <property type="entry name" value="ATG16"/>
</dbReference>
<proteinExistence type="evidence at protein level"/>
<dbReference type="PRINTS" id="PR00320">
    <property type="entry name" value="GPROTEINBRPT"/>
</dbReference>
<organism evidence="7 8">
    <name type="scientific">Zea mays</name>
    <name type="common">Maize</name>
    <dbReference type="NCBI Taxonomy" id="4577"/>
    <lineage>
        <taxon>Eukaryota</taxon>
        <taxon>Viridiplantae</taxon>
        <taxon>Streptophyta</taxon>
        <taxon>Embryophyta</taxon>
        <taxon>Tracheophyta</taxon>
        <taxon>Spermatophyta</taxon>
        <taxon>Magnoliopsida</taxon>
        <taxon>Liliopsida</taxon>
        <taxon>Poales</taxon>
        <taxon>Poaceae</taxon>
        <taxon>PACMAD clade</taxon>
        <taxon>Panicoideae</taxon>
        <taxon>Andropogonodae</taxon>
        <taxon>Andropogoneae</taxon>
        <taxon>Tripsacinae</taxon>
        <taxon>Zea</taxon>
    </lineage>
</organism>
<keyword evidence="1 3" id="KW-0853">WD repeat</keyword>
<keyword evidence="4" id="KW-0175">Coiled coil</keyword>
<evidence type="ECO:0000313" key="7">
    <source>
        <dbReference type="EnsemblPlants" id="Zm00001eb057050_P001"/>
    </source>
</evidence>
<dbReference type="Proteomes" id="UP000007305">
    <property type="component" value="Chromosome 1"/>
</dbReference>
<dbReference type="InterPro" id="IPR020472">
    <property type="entry name" value="WD40_PAC1"/>
</dbReference>
<dbReference type="FunCoup" id="A0A804M3T0">
    <property type="interactions" value="2021"/>
</dbReference>
<evidence type="ECO:0000256" key="5">
    <source>
        <dbReference type="SAM" id="MobiDB-lite"/>
    </source>
</evidence>
<dbReference type="EnsemblPlants" id="Zm00001eb057050_T001">
    <property type="protein sequence ID" value="Zm00001eb057050_P001"/>
    <property type="gene ID" value="Zm00001eb057050"/>
</dbReference>
<dbReference type="FunFam" id="2.130.10.10:FF:000809">
    <property type="entry name" value="Autophagy-related protein 16"/>
    <property type="match status" value="1"/>
</dbReference>
<feature type="domain" description="Autophagy-related protein 16" evidence="6">
    <location>
        <begin position="291"/>
        <end position="418"/>
    </location>
</feature>
<dbReference type="Pfam" id="PF08614">
    <property type="entry name" value="ATG16"/>
    <property type="match status" value="1"/>
</dbReference>
<dbReference type="CDD" id="cd00200">
    <property type="entry name" value="WD40"/>
    <property type="match status" value="1"/>
</dbReference>
<feature type="coiled-coil region" evidence="4">
    <location>
        <begin position="336"/>
        <end position="434"/>
    </location>
</feature>
<accession>A0A804M3T0</accession>
<sequence>MAPDPNQKNKQTNQLSYATPKDPTAQGSTNHFGMRPRGATRAPSAATGRQPPLYLIFLFPYLYVTHFPPRRSTVQTRRQRGARANDRVRPFGETETAEQCACGVGVEDAAADTFAGKRGSGGSGEETMRGPQARNIPYEPSDPKGHVLGLGQRPMYGPTLSSTSPSPLAGPDAASALVFLFLLVSSSLQGRPEPRRPGRELEPPDARLLPKSTGECLESFNSAANAVYFFFAVCLTRGVALLLLPGVCRTMVEAEAGRAAIRRALRSLKRRHLAEEGAHSPAIEALTRPFAAHALEWKEKAEKHELELQQCYKAQSRLSEQLVTEIEEGKVSKALLKEKEAMVTSLQAELEKTSEENVQLKQSLDEKIKALDLLIQEHQTVKSELEQALTKLKAAEDENQNLVDRWMLEKMKDAERLNEANAMYEEMVLKLKTAGVGGIQLNAQQETDGIIRRSEAGYIETPIPSTCTITIRAHDGGCGALMFEHNSDKLISGGQDQTVKIWGASTGALTATLHGCLGSVNDLAVTNDNKFVIAACSSNKLFVWEVSGGRPRHTLTGHTKNVSSVDASWVKSFVVASSSSDRTIKVWDLQTGFCKSTIMSASNPNSLAFIDGDTICSGHRDGNLRLWDIRSGKCTTQIAAHLDVTSVCVSRSRNFVLTSGRDNVHNLFDVRTLEICGTFRAMGNRVVSSWGKPSISPDENCIAAGSSDGSVYIWSRLKNGTPTILEGHSSPVLASAWCGLGALATSDRNHIYIWS</sequence>
<dbReference type="AlphaFoldDB" id="A0A804M3T0"/>
<keyword evidence="9" id="KW-1267">Proteomics identification</keyword>
<keyword evidence="2" id="KW-0677">Repeat</keyword>
<dbReference type="GO" id="GO:0000045">
    <property type="term" value="P:autophagosome assembly"/>
    <property type="evidence" value="ECO:0007669"/>
    <property type="project" value="InterPro"/>
</dbReference>
<feature type="repeat" description="WD" evidence="3">
    <location>
        <begin position="555"/>
        <end position="597"/>
    </location>
</feature>